<accession>A0ABR5SE86</accession>
<dbReference type="InterPro" id="IPR000014">
    <property type="entry name" value="PAS"/>
</dbReference>
<dbReference type="Gene3D" id="3.30.450.20">
    <property type="entry name" value="PAS domain"/>
    <property type="match status" value="3"/>
</dbReference>
<feature type="domain" description="PAS" evidence="8">
    <location>
        <begin position="179"/>
        <end position="233"/>
    </location>
</feature>
<dbReference type="InterPro" id="IPR000700">
    <property type="entry name" value="PAS-assoc_C"/>
</dbReference>
<dbReference type="PANTHER" id="PTHR43065">
    <property type="entry name" value="SENSOR HISTIDINE KINASE"/>
    <property type="match status" value="1"/>
</dbReference>
<sequence>MEQNDNTERFFYRYSGRGIAPSAAGPWKVMIVDDEQEVHEMTRMALKHFVYDGKPVEFISAYSGSEAKHLMEENPDTAVMLLDVVMEEDNSGLLVTKYIREELKNNQVRIILRTGQPGQAPQHEVIVQYDINDYREKTELTKDKFDVAMLLALRTYRAIINLENGKRGLEQIIAENAKTTSQLITLLGSVKDMISIKDTDGKFVLINDAFKEFIGLDEQEIIGRTYDNFFPKSFASKERESDREVLETLKAVQIEHKISSREGDIYLETIKNPIFTGIGEVFGMVSVSRDITERKIFELELLQSRDEYRMGFRAIVENSQDIITRIDSDYICRYMNPSCALYMMLKPEDFIGRHITKFSELGFDEDFIKGIIDLTRLTVDSKERQEKEISINGVQWFQGVSVPELDNSGAVTSVIIIAHNITDRKKIEAAMTKNLRLLTKAIETTQVGFTITDADGVIIYTNEAEAAQHGYTVDELIGKNIRIMAPKELSRPLTEEELIAFRVNTDRSTKRWKRESVNSRKDGSHFPVQLTSDVVMDDDGTVAAIATSCEDITERKQMEEKIRRHSEHLEEEVQARTAELSRTLSELQQSQEQLVQSAKMASLGVLTAGVAHEINNPLAFVSGNIGNLEKFIQRLFGLLERYDKIESSDEAKSEIENYKKEINYSYLSSRITPLIAKTREGTERIKKIVQDLKNFARLDITDITDMNINESIDTTLELLFHEYKNRIVIVREYGNIPMLQCYAAKINQVFMNLLVNACQAIEGEGEVKIRTSVDTEKIEVAITDTGKGIPPEIRSKIFDPFFTTKPVGVGTGLGLSISYKIIKEHQGDILVNSVVGKGTTFTVRLPLPQSQCL</sequence>
<dbReference type="Pfam" id="PF02518">
    <property type="entry name" value="HATPase_c"/>
    <property type="match status" value="1"/>
</dbReference>
<keyword evidence="5" id="KW-0175">Coiled coil</keyword>
<dbReference type="PRINTS" id="PR00344">
    <property type="entry name" value="BCTRLSENSOR"/>
</dbReference>
<dbReference type="SUPFAM" id="SSF52172">
    <property type="entry name" value="CheY-like"/>
    <property type="match status" value="1"/>
</dbReference>
<dbReference type="InterPro" id="IPR035965">
    <property type="entry name" value="PAS-like_dom_sf"/>
</dbReference>
<dbReference type="Proteomes" id="UP000060487">
    <property type="component" value="Unassembled WGS sequence"/>
</dbReference>
<dbReference type="InterPro" id="IPR003594">
    <property type="entry name" value="HATPase_dom"/>
</dbReference>
<feature type="coiled-coil region" evidence="5">
    <location>
        <begin position="555"/>
        <end position="590"/>
    </location>
</feature>
<dbReference type="SUPFAM" id="SSF55785">
    <property type="entry name" value="PYP-like sensor domain (PAS domain)"/>
    <property type="match status" value="3"/>
</dbReference>
<dbReference type="InterPro" id="IPR001789">
    <property type="entry name" value="Sig_transdc_resp-reg_receiver"/>
</dbReference>
<dbReference type="NCBIfam" id="TIGR00229">
    <property type="entry name" value="sensory_box"/>
    <property type="match status" value="3"/>
</dbReference>
<protein>
    <recommendedName>
        <fullName evidence="2">histidine kinase</fullName>
        <ecNumber evidence="2">2.7.13.3</ecNumber>
    </recommendedName>
</protein>
<feature type="domain" description="PAC" evidence="9">
    <location>
        <begin position="252"/>
        <end position="303"/>
    </location>
</feature>
<keyword evidence="3 4" id="KW-0597">Phosphoprotein</keyword>
<dbReference type="SMART" id="SM00387">
    <property type="entry name" value="HATPase_c"/>
    <property type="match status" value="1"/>
</dbReference>
<dbReference type="SMART" id="SM00388">
    <property type="entry name" value="HisKA"/>
    <property type="match status" value="1"/>
</dbReference>
<feature type="domain" description="PAS" evidence="8">
    <location>
        <begin position="434"/>
        <end position="488"/>
    </location>
</feature>
<dbReference type="PROSITE" id="PS50112">
    <property type="entry name" value="PAS"/>
    <property type="match status" value="2"/>
</dbReference>
<reference evidence="10 11" key="1">
    <citation type="submission" date="2015-11" db="EMBL/GenBank/DDBJ databases">
        <authorList>
            <person name="Lin W."/>
        </authorList>
    </citation>
    <scope>NUCLEOTIDE SEQUENCE [LARGE SCALE GENOMIC DNA]</scope>
    <source>
        <strain evidence="10 11">HCH-1</strain>
    </source>
</reference>
<evidence type="ECO:0000256" key="4">
    <source>
        <dbReference type="PROSITE-ProRule" id="PRU00169"/>
    </source>
</evidence>
<evidence type="ECO:0000256" key="2">
    <source>
        <dbReference type="ARBA" id="ARBA00012438"/>
    </source>
</evidence>
<dbReference type="SUPFAM" id="SSF55874">
    <property type="entry name" value="ATPase domain of HSP90 chaperone/DNA topoisomerase II/histidine kinase"/>
    <property type="match status" value="1"/>
</dbReference>
<organism evidence="10 11">
    <name type="scientific">Candidatus Magnetominusculus xianensis</name>
    <dbReference type="NCBI Taxonomy" id="1748249"/>
    <lineage>
        <taxon>Bacteria</taxon>
        <taxon>Pseudomonadati</taxon>
        <taxon>Nitrospirota</taxon>
        <taxon>Nitrospiria</taxon>
        <taxon>Nitrospirales</taxon>
        <taxon>Nitrospiraceae</taxon>
        <taxon>Candidatus Magnetominusculus</taxon>
    </lineage>
</organism>
<feature type="domain" description="Histidine kinase" evidence="6">
    <location>
        <begin position="609"/>
        <end position="849"/>
    </location>
</feature>
<dbReference type="SUPFAM" id="SSF47384">
    <property type="entry name" value="Homodimeric domain of signal transducing histidine kinase"/>
    <property type="match status" value="1"/>
</dbReference>
<dbReference type="SMART" id="SM00091">
    <property type="entry name" value="PAS"/>
    <property type="match status" value="3"/>
</dbReference>
<dbReference type="InterPro" id="IPR001610">
    <property type="entry name" value="PAC"/>
</dbReference>
<keyword evidence="10" id="KW-0418">Kinase</keyword>
<dbReference type="InterPro" id="IPR036097">
    <property type="entry name" value="HisK_dim/P_sf"/>
</dbReference>
<dbReference type="RefSeq" id="WP_085052630.1">
    <property type="nucleotide sequence ID" value="NZ_LNQR01000070.1"/>
</dbReference>
<dbReference type="Gene3D" id="1.10.287.130">
    <property type="match status" value="1"/>
</dbReference>
<dbReference type="GO" id="GO:0004673">
    <property type="term" value="F:protein histidine kinase activity"/>
    <property type="evidence" value="ECO:0007669"/>
    <property type="project" value="UniProtKB-EC"/>
</dbReference>
<dbReference type="Pfam" id="PF13426">
    <property type="entry name" value="PAS_9"/>
    <property type="match status" value="1"/>
</dbReference>
<feature type="modified residue" description="4-aspartylphosphate" evidence="4">
    <location>
        <position position="83"/>
    </location>
</feature>
<feature type="domain" description="Response regulatory" evidence="7">
    <location>
        <begin position="28"/>
        <end position="152"/>
    </location>
</feature>
<dbReference type="PROSITE" id="PS50113">
    <property type="entry name" value="PAC"/>
    <property type="match status" value="2"/>
</dbReference>
<dbReference type="Pfam" id="PF00072">
    <property type="entry name" value="Response_reg"/>
    <property type="match status" value="1"/>
</dbReference>
<dbReference type="InterPro" id="IPR036890">
    <property type="entry name" value="HATPase_C_sf"/>
</dbReference>
<evidence type="ECO:0000313" key="11">
    <source>
        <dbReference type="Proteomes" id="UP000060487"/>
    </source>
</evidence>
<dbReference type="InterPro" id="IPR013656">
    <property type="entry name" value="PAS_4"/>
</dbReference>
<gene>
    <name evidence="10" type="ORF">ASN18_2023</name>
</gene>
<evidence type="ECO:0000256" key="1">
    <source>
        <dbReference type="ARBA" id="ARBA00000085"/>
    </source>
</evidence>
<evidence type="ECO:0000259" key="9">
    <source>
        <dbReference type="PROSITE" id="PS50113"/>
    </source>
</evidence>
<comment type="catalytic activity">
    <reaction evidence="1">
        <text>ATP + protein L-histidine = ADP + protein N-phospho-L-histidine.</text>
        <dbReference type="EC" id="2.7.13.3"/>
    </reaction>
</comment>
<evidence type="ECO:0000313" key="10">
    <source>
        <dbReference type="EMBL" id="KWT84096.1"/>
    </source>
</evidence>
<evidence type="ECO:0000259" key="7">
    <source>
        <dbReference type="PROSITE" id="PS50110"/>
    </source>
</evidence>
<comment type="caution">
    <text evidence="10">The sequence shown here is derived from an EMBL/GenBank/DDBJ whole genome shotgun (WGS) entry which is preliminary data.</text>
</comment>
<evidence type="ECO:0000259" key="8">
    <source>
        <dbReference type="PROSITE" id="PS50112"/>
    </source>
</evidence>
<dbReference type="EMBL" id="LNQR01000070">
    <property type="protein sequence ID" value="KWT84096.1"/>
    <property type="molecule type" value="Genomic_DNA"/>
</dbReference>
<dbReference type="EC" id="2.7.13.3" evidence="2"/>
<feature type="domain" description="PAC" evidence="9">
    <location>
        <begin position="510"/>
        <end position="564"/>
    </location>
</feature>
<evidence type="ECO:0000259" key="6">
    <source>
        <dbReference type="PROSITE" id="PS50109"/>
    </source>
</evidence>
<dbReference type="Pfam" id="PF08448">
    <property type="entry name" value="PAS_4"/>
    <property type="match status" value="2"/>
</dbReference>
<keyword evidence="10" id="KW-0808">Transferase</keyword>
<dbReference type="InterPro" id="IPR005467">
    <property type="entry name" value="His_kinase_dom"/>
</dbReference>
<dbReference type="SMART" id="SM00086">
    <property type="entry name" value="PAC"/>
    <property type="match status" value="2"/>
</dbReference>
<name>A0ABR5SE86_9BACT</name>
<dbReference type="InterPro" id="IPR011006">
    <property type="entry name" value="CheY-like_superfamily"/>
</dbReference>
<dbReference type="PROSITE" id="PS50109">
    <property type="entry name" value="HIS_KIN"/>
    <property type="match status" value="1"/>
</dbReference>
<evidence type="ECO:0000256" key="5">
    <source>
        <dbReference type="SAM" id="Coils"/>
    </source>
</evidence>
<dbReference type="CDD" id="cd00082">
    <property type="entry name" value="HisKA"/>
    <property type="match status" value="1"/>
</dbReference>
<dbReference type="CDD" id="cd00130">
    <property type="entry name" value="PAS"/>
    <property type="match status" value="2"/>
</dbReference>
<evidence type="ECO:0000256" key="3">
    <source>
        <dbReference type="ARBA" id="ARBA00022553"/>
    </source>
</evidence>
<dbReference type="PROSITE" id="PS50110">
    <property type="entry name" value="RESPONSE_REGULATORY"/>
    <property type="match status" value="1"/>
</dbReference>
<keyword evidence="11" id="KW-1185">Reference proteome</keyword>
<dbReference type="PANTHER" id="PTHR43065:SF50">
    <property type="entry name" value="HISTIDINE KINASE"/>
    <property type="match status" value="1"/>
</dbReference>
<dbReference type="InterPro" id="IPR004358">
    <property type="entry name" value="Sig_transdc_His_kin-like_C"/>
</dbReference>
<dbReference type="Gene3D" id="3.30.565.10">
    <property type="entry name" value="Histidine kinase-like ATPase, C-terminal domain"/>
    <property type="match status" value="1"/>
</dbReference>
<dbReference type="InterPro" id="IPR003661">
    <property type="entry name" value="HisK_dim/P_dom"/>
</dbReference>
<dbReference type="Gene3D" id="3.40.50.2300">
    <property type="match status" value="1"/>
</dbReference>
<proteinExistence type="predicted"/>